<dbReference type="CDD" id="cd05289">
    <property type="entry name" value="MDR_like_2"/>
    <property type="match status" value="1"/>
</dbReference>
<dbReference type="InterPro" id="IPR051603">
    <property type="entry name" value="Zinc-ADH_QOR/CCCR"/>
</dbReference>
<keyword evidence="1" id="KW-0521">NADP</keyword>
<dbReference type="PANTHER" id="PTHR44154">
    <property type="entry name" value="QUINONE OXIDOREDUCTASE"/>
    <property type="match status" value="1"/>
</dbReference>
<feature type="domain" description="Enoyl reductase (ER)" evidence="2">
    <location>
        <begin position="10"/>
        <end position="297"/>
    </location>
</feature>
<reference evidence="3 4" key="1">
    <citation type="submission" date="2019-06" db="EMBL/GenBank/DDBJ databases">
        <title>Whole genome shotgun sequence of Streptomyces spinoverrucosus NBRC 14228.</title>
        <authorList>
            <person name="Hosoyama A."/>
            <person name="Uohara A."/>
            <person name="Ohji S."/>
            <person name="Ichikawa N."/>
        </authorList>
    </citation>
    <scope>NUCLEOTIDE SEQUENCE [LARGE SCALE GENOMIC DNA]</scope>
    <source>
        <strain evidence="3 4">NBRC 14228</strain>
    </source>
</reference>
<proteinExistence type="predicted"/>
<accession>A0A4Y3VJP0</accession>
<dbReference type="Pfam" id="PF08240">
    <property type="entry name" value="ADH_N"/>
    <property type="match status" value="1"/>
</dbReference>
<dbReference type="InterPro" id="IPR011032">
    <property type="entry name" value="GroES-like_sf"/>
</dbReference>
<gene>
    <name evidence="3" type="ORF">SSP24_34540</name>
</gene>
<dbReference type="Proteomes" id="UP000317881">
    <property type="component" value="Unassembled WGS sequence"/>
</dbReference>
<evidence type="ECO:0000256" key="1">
    <source>
        <dbReference type="ARBA" id="ARBA00022857"/>
    </source>
</evidence>
<dbReference type="SUPFAM" id="SSF51735">
    <property type="entry name" value="NAD(P)-binding Rossmann-fold domains"/>
    <property type="match status" value="1"/>
</dbReference>
<comment type="caution">
    <text evidence="3">The sequence shown here is derived from an EMBL/GenBank/DDBJ whole genome shotgun (WGS) entry which is preliminary data.</text>
</comment>
<dbReference type="SMART" id="SM00829">
    <property type="entry name" value="PKS_ER"/>
    <property type="match status" value="1"/>
</dbReference>
<dbReference type="SUPFAM" id="SSF50129">
    <property type="entry name" value="GroES-like"/>
    <property type="match status" value="1"/>
</dbReference>
<keyword evidence="4" id="KW-1185">Reference proteome</keyword>
<dbReference type="InterPro" id="IPR036291">
    <property type="entry name" value="NAD(P)-bd_dom_sf"/>
</dbReference>
<dbReference type="Pfam" id="PF13602">
    <property type="entry name" value="ADH_zinc_N_2"/>
    <property type="match status" value="1"/>
</dbReference>
<name>A0A4Y3VJP0_9ACTN</name>
<evidence type="ECO:0000259" key="2">
    <source>
        <dbReference type="SMART" id="SM00829"/>
    </source>
</evidence>
<dbReference type="InterPro" id="IPR020843">
    <property type="entry name" value="ER"/>
</dbReference>
<dbReference type="AlphaFoldDB" id="A0A4Y3VJP0"/>
<sequence>MRAAQFSRFGGPEVLEIVDLPDPHPGAGEIRIKVRAAGINASDWKKRQGLMDQELPQTLGYEAAGIVDEIGDGVSGVTVGDRVFGASPYGAAQAELALLSYWAPIPNSLDYARSAAIPAAAETAARSLDQLGVTAGSTVLINGASGSVGSAAVQLAMERGARVIGTGSPGTHDALRLLGAEPVAYSDGMPERVRAIMPSGVDFALDVAGSGVLPELVELVGAPEHVITVADFHGAQQTGIRFSHGDTGRATYALAQDAQMAETGRFSIQVGQTFPLTEVAHAHRVGEAGTVRGKLVLLVD</sequence>
<protein>
    <submittedName>
        <fullName evidence="3">Oxidoreductase</fullName>
    </submittedName>
</protein>
<dbReference type="EMBL" id="BJND01000023">
    <property type="protein sequence ID" value="GEC05799.1"/>
    <property type="molecule type" value="Genomic_DNA"/>
</dbReference>
<dbReference type="RefSeq" id="WP_141310425.1">
    <property type="nucleotide sequence ID" value="NZ_BJND01000023.1"/>
</dbReference>
<evidence type="ECO:0000313" key="3">
    <source>
        <dbReference type="EMBL" id="GEC05799.1"/>
    </source>
</evidence>
<dbReference type="Gene3D" id="3.90.180.10">
    <property type="entry name" value="Medium-chain alcohol dehydrogenases, catalytic domain"/>
    <property type="match status" value="1"/>
</dbReference>
<dbReference type="PANTHER" id="PTHR44154:SF1">
    <property type="entry name" value="QUINONE OXIDOREDUCTASE"/>
    <property type="match status" value="1"/>
</dbReference>
<dbReference type="GO" id="GO:0016491">
    <property type="term" value="F:oxidoreductase activity"/>
    <property type="evidence" value="ECO:0007669"/>
    <property type="project" value="InterPro"/>
</dbReference>
<dbReference type="InterPro" id="IPR013154">
    <property type="entry name" value="ADH-like_N"/>
</dbReference>
<dbReference type="OrthoDB" id="3727682at2"/>
<evidence type="ECO:0000313" key="4">
    <source>
        <dbReference type="Proteomes" id="UP000317881"/>
    </source>
</evidence>
<dbReference type="Gene3D" id="3.40.50.720">
    <property type="entry name" value="NAD(P)-binding Rossmann-like Domain"/>
    <property type="match status" value="1"/>
</dbReference>
<organism evidence="3 4">
    <name type="scientific">Streptomyces spinoverrucosus</name>
    <dbReference type="NCBI Taxonomy" id="284043"/>
    <lineage>
        <taxon>Bacteria</taxon>
        <taxon>Bacillati</taxon>
        <taxon>Actinomycetota</taxon>
        <taxon>Actinomycetes</taxon>
        <taxon>Kitasatosporales</taxon>
        <taxon>Streptomycetaceae</taxon>
        <taxon>Streptomyces</taxon>
    </lineage>
</organism>